<keyword evidence="8" id="KW-1185">Reference proteome</keyword>
<evidence type="ECO:0000313" key="7">
    <source>
        <dbReference type="EMBL" id="CAH1782693.1"/>
    </source>
</evidence>
<dbReference type="InterPro" id="IPR000276">
    <property type="entry name" value="GPCR_Rhodpsn"/>
</dbReference>
<keyword evidence="2 5" id="KW-0812">Transmembrane</keyword>
<dbReference type="Proteomes" id="UP000749559">
    <property type="component" value="Unassembled WGS sequence"/>
</dbReference>
<feature type="transmembrane region" description="Helical" evidence="5">
    <location>
        <begin position="205"/>
        <end position="231"/>
    </location>
</feature>
<name>A0A8S4NM90_OWEFU</name>
<keyword evidence="3 5" id="KW-1133">Transmembrane helix</keyword>
<dbReference type="EMBL" id="CAIIXF020000005">
    <property type="protein sequence ID" value="CAH1782693.1"/>
    <property type="molecule type" value="Genomic_DNA"/>
</dbReference>
<evidence type="ECO:0000313" key="8">
    <source>
        <dbReference type="Proteomes" id="UP000749559"/>
    </source>
</evidence>
<evidence type="ECO:0000256" key="5">
    <source>
        <dbReference type="SAM" id="Phobius"/>
    </source>
</evidence>
<dbReference type="GO" id="GO:0004930">
    <property type="term" value="F:G protein-coupled receptor activity"/>
    <property type="evidence" value="ECO:0007669"/>
    <property type="project" value="InterPro"/>
</dbReference>
<feature type="transmembrane region" description="Helical" evidence="5">
    <location>
        <begin position="251"/>
        <end position="271"/>
    </location>
</feature>
<keyword evidence="4 5" id="KW-0472">Membrane</keyword>
<dbReference type="PRINTS" id="PR00237">
    <property type="entry name" value="GPCRRHODOPSN"/>
</dbReference>
<dbReference type="SMART" id="SM01381">
    <property type="entry name" value="7TM_GPCR_Srsx"/>
    <property type="match status" value="1"/>
</dbReference>
<dbReference type="AlphaFoldDB" id="A0A8S4NM90"/>
<dbReference type="InterPro" id="IPR017452">
    <property type="entry name" value="GPCR_Rhodpsn_7TM"/>
</dbReference>
<organism evidence="7 8">
    <name type="scientific">Owenia fusiformis</name>
    <name type="common">Polychaete worm</name>
    <dbReference type="NCBI Taxonomy" id="6347"/>
    <lineage>
        <taxon>Eukaryota</taxon>
        <taxon>Metazoa</taxon>
        <taxon>Spiralia</taxon>
        <taxon>Lophotrochozoa</taxon>
        <taxon>Annelida</taxon>
        <taxon>Polychaeta</taxon>
        <taxon>Sedentaria</taxon>
        <taxon>Canalipalpata</taxon>
        <taxon>Sabellida</taxon>
        <taxon>Oweniida</taxon>
        <taxon>Oweniidae</taxon>
        <taxon>Owenia</taxon>
    </lineage>
</organism>
<evidence type="ECO:0000256" key="2">
    <source>
        <dbReference type="ARBA" id="ARBA00022692"/>
    </source>
</evidence>
<feature type="transmembrane region" description="Helical" evidence="5">
    <location>
        <begin position="64"/>
        <end position="90"/>
    </location>
</feature>
<feature type="transmembrane region" description="Helical" evidence="5">
    <location>
        <begin position="24"/>
        <end position="52"/>
    </location>
</feature>
<evidence type="ECO:0000256" key="4">
    <source>
        <dbReference type="ARBA" id="ARBA00023136"/>
    </source>
</evidence>
<dbReference type="PANTHER" id="PTHR46641">
    <property type="entry name" value="FMRFAMIDE RECEPTOR-RELATED"/>
    <property type="match status" value="1"/>
</dbReference>
<comment type="caution">
    <text evidence="7">The sequence shown here is derived from an EMBL/GenBank/DDBJ whole genome shotgun (WGS) entry which is preliminary data.</text>
</comment>
<comment type="subcellular location">
    <subcellularLocation>
        <location evidence="1">Membrane</location>
    </subcellularLocation>
</comment>
<evidence type="ECO:0000259" key="6">
    <source>
        <dbReference type="PROSITE" id="PS50262"/>
    </source>
</evidence>
<dbReference type="InterPro" id="IPR052954">
    <property type="entry name" value="GPCR-Ligand_Int"/>
</dbReference>
<feature type="transmembrane region" description="Helical" evidence="5">
    <location>
        <begin position="291"/>
        <end position="316"/>
    </location>
</feature>
<accession>A0A8S4NM90</accession>
<proteinExistence type="predicted"/>
<sequence>MEDLLINGTLNNITNNTNSTEPEVLLFITIFSIYLPALIGVFGIVGNALSFIILLHERHTSTFYLLRCLAVSDTLFLLCAMQIQVTYSIITNYYDDDLAYDLAKKVNIPFIWPIAMAAQMSSVWLTVFISIERYIAVCHPFKAKYICTIKTARSTCVGIMLGCLLYNLPRFFEYLQINDDGHVEYTFHNKSEVGDNMVYRYMYCAILYFLLLFCVPLMILLVLNIRIVYILNREKHLSPAMTISQKKEHKVTKISLCIVLVFFLCGTLSPVTNFQDAIAPESFQENNSDELAILTLVSNLLVFVNSSVNFLVYCWFGGRFRARLRKMFQCSKHGYTKAYSFSRRGTNGQTYIMSSVCEGHHDS</sequence>
<dbReference type="CDD" id="cd14978">
    <property type="entry name" value="7tmA_FMRFamide_R-like"/>
    <property type="match status" value="1"/>
</dbReference>
<feature type="transmembrane region" description="Helical" evidence="5">
    <location>
        <begin position="151"/>
        <end position="168"/>
    </location>
</feature>
<dbReference type="OrthoDB" id="10011262at2759"/>
<dbReference type="Gene3D" id="1.20.1070.10">
    <property type="entry name" value="Rhodopsin 7-helix transmembrane proteins"/>
    <property type="match status" value="1"/>
</dbReference>
<dbReference type="PANTHER" id="PTHR46641:SF2">
    <property type="entry name" value="FMRFAMIDE RECEPTOR"/>
    <property type="match status" value="1"/>
</dbReference>
<evidence type="ECO:0000256" key="1">
    <source>
        <dbReference type="ARBA" id="ARBA00004370"/>
    </source>
</evidence>
<dbReference type="GO" id="GO:0016020">
    <property type="term" value="C:membrane"/>
    <property type="evidence" value="ECO:0007669"/>
    <property type="project" value="UniProtKB-SubCell"/>
</dbReference>
<reference evidence="7" key="1">
    <citation type="submission" date="2022-03" db="EMBL/GenBank/DDBJ databases">
        <authorList>
            <person name="Martin C."/>
        </authorList>
    </citation>
    <scope>NUCLEOTIDE SEQUENCE</scope>
</reference>
<dbReference type="Pfam" id="PF00001">
    <property type="entry name" value="7tm_1"/>
    <property type="match status" value="1"/>
</dbReference>
<dbReference type="PROSITE" id="PS50262">
    <property type="entry name" value="G_PROTEIN_RECEP_F1_2"/>
    <property type="match status" value="1"/>
</dbReference>
<protein>
    <recommendedName>
        <fullName evidence="6">G-protein coupled receptors family 1 profile domain-containing protein</fullName>
    </recommendedName>
</protein>
<gene>
    <name evidence="7" type="ORF">OFUS_LOCUS9113</name>
</gene>
<dbReference type="SUPFAM" id="SSF81321">
    <property type="entry name" value="Family A G protein-coupled receptor-like"/>
    <property type="match status" value="1"/>
</dbReference>
<feature type="domain" description="G-protein coupled receptors family 1 profile" evidence="6">
    <location>
        <begin position="46"/>
        <end position="313"/>
    </location>
</feature>
<evidence type="ECO:0000256" key="3">
    <source>
        <dbReference type="ARBA" id="ARBA00022989"/>
    </source>
</evidence>
<feature type="transmembrane region" description="Helical" evidence="5">
    <location>
        <begin position="110"/>
        <end position="131"/>
    </location>
</feature>